<sequence>MAHTLKPDPAFQRFNTAKEKLGHYFRFRPQSVAFNVFAMGIVPVALAYYAYGAEGLSFSRSFRKDVVLEEEYVPRKKDL</sequence>
<evidence type="ECO:0000313" key="2">
    <source>
        <dbReference type="EMBL" id="SGZ46307.1"/>
    </source>
</evidence>
<protein>
    <submittedName>
        <fullName evidence="2">CIC11C00000002090</fullName>
    </submittedName>
    <submittedName>
        <fullName evidence="3">CIC11C00000005785</fullName>
    </submittedName>
</protein>
<proteinExistence type="predicted"/>
<gene>
    <name evidence="3" type="ORF">SAMEA4029009_CIC11G00000005785</name>
    <name evidence="2" type="ORF">SAMEA4029010_CIC11G00000002090</name>
</gene>
<keyword evidence="1" id="KW-1133">Transmembrane helix</keyword>
<reference evidence="4" key="1">
    <citation type="submission" date="2016-10" db="EMBL/GenBank/DDBJ databases">
        <authorList>
            <person name="Geijer C."/>
            <person name="Jareborg N."/>
            <person name="Dainat J."/>
        </authorList>
    </citation>
    <scope>NUCLEOTIDE SEQUENCE [LARGE SCALE GENOMIC DNA]</scope>
    <source>
        <strain evidence="4">PYCC 4715</strain>
    </source>
</reference>
<evidence type="ECO:0000313" key="4">
    <source>
        <dbReference type="Proteomes" id="UP000182259"/>
    </source>
</evidence>
<dbReference type="AlphaFoldDB" id="A0A1L0DEI3"/>
<evidence type="ECO:0000313" key="3">
    <source>
        <dbReference type="EMBL" id="SGZ50798.1"/>
    </source>
</evidence>
<name>A0A1L0DEI3_9ASCO</name>
<organism evidence="3 4">
    <name type="scientific">Sungouiella intermedia</name>
    <dbReference type="NCBI Taxonomy" id="45354"/>
    <lineage>
        <taxon>Eukaryota</taxon>
        <taxon>Fungi</taxon>
        <taxon>Dikarya</taxon>
        <taxon>Ascomycota</taxon>
        <taxon>Saccharomycotina</taxon>
        <taxon>Pichiomycetes</taxon>
        <taxon>Metschnikowiaceae</taxon>
        <taxon>Sungouiella</taxon>
    </lineage>
</organism>
<keyword evidence="1" id="KW-0812">Transmembrane</keyword>
<dbReference type="EMBL" id="LT635756">
    <property type="protein sequence ID" value="SGZ46307.1"/>
    <property type="molecule type" value="Genomic_DNA"/>
</dbReference>
<dbReference type="OrthoDB" id="15108at2759"/>
<dbReference type="Proteomes" id="UP000182259">
    <property type="component" value="Chromosome I"/>
</dbReference>
<accession>A0A1L0DEI3</accession>
<keyword evidence="5" id="KW-1185">Reference proteome</keyword>
<dbReference type="Proteomes" id="UP000182334">
    <property type="component" value="Chromosome I"/>
</dbReference>
<keyword evidence="1" id="KW-0472">Membrane</keyword>
<dbReference type="EMBL" id="LT635764">
    <property type="protein sequence ID" value="SGZ50798.1"/>
    <property type="molecule type" value="Genomic_DNA"/>
</dbReference>
<feature type="transmembrane region" description="Helical" evidence="1">
    <location>
        <begin position="32"/>
        <end position="51"/>
    </location>
</feature>
<evidence type="ECO:0000256" key="1">
    <source>
        <dbReference type="SAM" id="Phobius"/>
    </source>
</evidence>
<evidence type="ECO:0000313" key="5">
    <source>
        <dbReference type="Proteomes" id="UP000182334"/>
    </source>
</evidence>
<reference evidence="3 5" key="2">
    <citation type="submission" date="2016-10" db="EMBL/GenBank/DDBJ databases">
        <authorList>
            <person name="de Groot N.N."/>
        </authorList>
    </citation>
    <scope>NUCLEOTIDE SEQUENCE [LARGE SCALE GENOMIC DNA]</scope>
    <source>
        <strain evidence="2 5">CBS 141442</strain>
        <strain evidence="3">PYCC 4715</strain>
    </source>
</reference>